<sequence>MKTSTSEGKHMIQWTPRLQLDHLDFADDLSLLSHTRQQIQEKTTSVAAALAAVDHNIQKGRSKHATIESHLMEKIWKM</sequence>
<name>A0A183LIE7_9TREM</name>
<reference evidence="1 2" key="1">
    <citation type="submission" date="2018-11" db="EMBL/GenBank/DDBJ databases">
        <authorList>
            <consortium name="Pathogen Informatics"/>
        </authorList>
    </citation>
    <scope>NUCLEOTIDE SEQUENCE [LARGE SCALE GENOMIC DNA]</scope>
    <source>
        <strain evidence="1 2">Zambia</strain>
    </source>
</reference>
<gene>
    <name evidence="1" type="ORF">SMRZ_LOCUS3572</name>
</gene>
<organism evidence="1 2">
    <name type="scientific">Schistosoma margrebowiei</name>
    <dbReference type="NCBI Taxonomy" id="48269"/>
    <lineage>
        <taxon>Eukaryota</taxon>
        <taxon>Metazoa</taxon>
        <taxon>Spiralia</taxon>
        <taxon>Lophotrochozoa</taxon>
        <taxon>Platyhelminthes</taxon>
        <taxon>Trematoda</taxon>
        <taxon>Digenea</taxon>
        <taxon>Strigeidida</taxon>
        <taxon>Schistosomatoidea</taxon>
        <taxon>Schistosomatidae</taxon>
        <taxon>Schistosoma</taxon>
    </lineage>
</organism>
<accession>A0A183LIE7</accession>
<keyword evidence="2" id="KW-1185">Reference proteome</keyword>
<dbReference type="Proteomes" id="UP000277204">
    <property type="component" value="Unassembled WGS sequence"/>
</dbReference>
<protein>
    <submittedName>
        <fullName evidence="1">Uncharacterized protein</fullName>
    </submittedName>
</protein>
<evidence type="ECO:0000313" key="1">
    <source>
        <dbReference type="EMBL" id="VDO58500.1"/>
    </source>
</evidence>
<evidence type="ECO:0000313" key="2">
    <source>
        <dbReference type="Proteomes" id="UP000277204"/>
    </source>
</evidence>
<dbReference type="EMBL" id="UZAI01001037">
    <property type="protein sequence ID" value="VDO58500.1"/>
    <property type="molecule type" value="Genomic_DNA"/>
</dbReference>
<dbReference type="AlphaFoldDB" id="A0A183LIE7"/>
<proteinExistence type="predicted"/>